<dbReference type="Pfam" id="PF01522">
    <property type="entry name" value="Polysacc_deac_1"/>
    <property type="match status" value="1"/>
</dbReference>
<reference evidence="4" key="1">
    <citation type="submission" date="2021-01" db="EMBL/GenBank/DDBJ databases">
        <authorList>
            <person name="Zhong Y.L."/>
        </authorList>
    </citation>
    <scope>NUCLEOTIDE SEQUENCE</scope>
    <source>
        <strain evidence="4">KCTC 23302</strain>
    </source>
</reference>
<dbReference type="PANTHER" id="PTHR10587:SF133">
    <property type="entry name" value="CHITIN DEACETYLASE 1-RELATED"/>
    <property type="match status" value="1"/>
</dbReference>
<evidence type="ECO:0000313" key="5">
    <source>
        <dbReference type="Proteomes" id="UP000651057"/>
    </source>
</evidence>
<sequence>MDLIPNKTPKVLKQFFSTYTWDFYNKNEKKIYLTFDDGPIPDVTEFVLEELHKFEAKATFFCIGENIKKHPDIFKKILSSDHAIGNHTMNHLKAWKNDPKTYLKNIIDCQDIIEEHSTLRSSTKLFRPPYGQVSYSKFKTLEKLGYKIILWDILSKDWDKTVSKEQCFQNVIQNTSQGSIIVFHDSIKASKNLKYTLPKVLDYFTERGYIFDKIEH</sequence>
<dbReference type="AlphaFoldDB" id="A0A937A2B9"/>
<dbReference type="InterPro" id="IPR050248">
    <property type="entry name" value="Polysacc_deacetylase_ArnD"/>
</dbReference>
<evidence type="ECO:0000313" key="4">
    <source>
        <dbReference type="EMBL" id="MBL0683705.1"/>
    </source>
</evidence>
<dbReference type="SUPFAM" id="SSF88713">
    <property type="entry name" value="Glycoside hydrolase/deacetylase"/>
    <property type="match status" value="1"/>
</dbReference>
<dbReference type="InterPro" id="IPR011330">
    <property type="entry name" value="Glyco_hydro/deAcase_b/a-brl"/>
</dbReference>
<dbReference type="GO" id="GO:0016020">
    <property type="term" value="C:membrane"/>
    <property type="evidence" value="ECO:0007669"/>
    <property type="project" value="TreeGrafter"/>
</dbReference>
<dbReference type="PANTHER" id="PTHR10587">
    <property type="entry name" value="GLYCOSYL TRANSFERASE-RELATED"/>
    <property type="match status" value="1"/>
</dbReference>
<keyword evidence="2" id="KW-0378">Hydrolase</keyword>
<name>A0A937A2B9_9FLAO</name>
<dbReference type="GO" id="GO:0046872">
    <property type="term" value="F:metal ion binding"/>
    <property type="evidence" value="ECO:0007669"/>
    <property type="project" value="UniProtKB-KW"/>
</dbReference>
<keyword evidence="5" id="KW-1185">Reference proteome</keyword>
<dbReference type="GO" id="GO:0005975">
    <property type="term" value="P:carbohydrate metabolic process"/>
    <property type="evidence" value="ECO:0007669"/>
    <property type="project" value="InterPro"/>
</dbReference>
<protein>
    <submittedName>
        <fullName evidence="4">Polysaccharide deacetylase family protein</fullName>
    </submittedName>
</protein>
<accession>A0A937A2B9</accession>
<evidence type="ECO:0000259" key="3">
    <source>
        <dbReference type="PROSITE" id="PS51677"/>
    </source>
</evidence>
<dbReference type="GO" id="GO:0016810">
    <property type="term" value="F:hydrolase activity, acting on carbon-nitrogen (but not peptide) bonds"/>
    <property type="evidence" value="ECO:0007669"/>
    <property type="project" value="InterPro"/>
</dbReference>
<organism evidence="4 5">
    <name type="scientific">Aquimarina mytili</name>
    <dbReference type="NCBI Taxonomy" id="874423"/>
    <lineage>
        <taxon>Bacteria</taxon>
        <taxon>Pseudomonadati</taxon>
        <taxon>Bacteroidota</taxon>
        <taxon>Flavobacteriia</taxon>
        <taxon>Flavobacteriales</taxon>
        <taxon>Flavobacteriaceae</taxon>
        <taxon>Aquimarina</taxon>
    </lineage>
</organism>
<dbReference type="CDD" id="cd10917">
    <property type="entry name" value="CE4_NodB_like_6s_7s"/>
    <property type="match status" value="1"/>
</dbReference>
<dbReference type="PROSITE" id="PS51677">
    <property type="entry name" value="NODB"/>
    <property type="match status" value="1"/>
</dbReference>
<keyword evidence="1" id="KW-0479">Metal-binding</keyword>
<dbReference type="Proteomes" id="UP000651057">
    <property type="component" value="Unassembled WGS sequence"/>
</dbReference>
<gene>
    <name evidence="4" type="ORF">JJQ60_09275</name>
</gene>
<proteinExistence type="predicted"/>
<comment type="caution">
    <text evidence="4">The sequence shown here is derived from an EMBL/GenBank/DDBJ whole genome shotgun (WGS) entry which is preliminary data.</text>
</comment>
<evidence type="ECO:0000256" key="1">
    <source>
        <dbReference type="ARBA" id="ARBA00022723"/>
    </source>
</evidence>
<evidence type="ECO:0000256" key="2">
    <source>
        <dbReference type="ARBA" id="ARBA00022801"/>
    </source>
</evidence>
<dbReference type="InterPro" id="IPR002509">
    <property type="entry name" value="NODB_dom"/>
</dbReference>
<feature type="domain" description="NodB homology" evidence="3">
    <location>
        <begin position="29"/>
        <end position="212"/>
    </location>
</feature>
<dbReference type="Gene3D" id="3.20.20.370">
    <property type="entry name" value="Glycoside hydrolase/deacetylase"/>
    <property type="match status" value="1"/>
</dbReference>
<dbReference type="RefSeq" id="WP_201918953.1">
    <property type="nucleotide sequence ID" value="NZ_BAABAX010000005.1"/>
</dbReference>
<dbReference type="EMBL" id="JAERQJ010000003">
    <property type="protein sequence ID" value="MBL0683705.1"/>
    <property type="molecule type" value="Genomic_DNA"/>
</dbReference>